<sequence length="414" mass="47382">MASQGQFFDNWDYNINKTTEGRYSSKSHHLRLASITSLIATGALSSNFPAKRRKQESHELFGFRKLAKSYLWGSGNEKTRPSSRKEEATLGPSSRLRNVGSKRLSGGEIASSRGKKLLPQKRGYSSTCTAVTTNRENPYAERTMKLPLNNEKYYQELFEPSYKSHDNLAAELVNEIGPNEGYPLQSDEEPEKIELEQRVVSFYNLPKSTGLNSLLAQVHGGPLEKIESLKDQDDHSVLRCVQLHFTSALNASNFMTFVHSRKFNVNGYTLEPAWAPQYVNHISAIDHEKTRGKHDRKKYHDFHIEPRRCLILKKYSTSRNSRSTRHSHTCAPVLAAFDVKELREDFEQFGEIMEITPMVSRKLCFSLSFFDIKDAISAFESYENCNEFLYKKYHKHWSLGYGADVTDRPCILAN</sequence>
<keyword evidence="3" id="KW-1185">Reference proteome</keyword>
<accession>A0A1G4JXS9</accession>
<organism evidence="2 3">
    <name type="scientific">Lachancea mirantina</name>
    <dbReference type="NCBI Taxonomy" id="1230905"/>
    <lineage>
        <taxon>Eukaryota</taxon>
        <taxon>Fungi</taxon>
        <taxon>Dikarya</taxon>
        <taxon>Ascomycota</taxon>
        <taxon>Saccharomycotina</taxon>
        <taxon>Saccharomycetes</taxon>
        <taxon>Saccharomycetales</taxon>
        <taxon>Saccharomycetaceae</taxon>
        <taxon>Lachancea</taxon>
    </lineage>
</organism>
<dbReference type="Proteomes" id="UP000191024">
    <property type="component" value="Chromosome F"/>
</dbReference>
<name>A0A1G4JXS9_9SACH</name>
<reference evidence="3" key="1">
    <citation type="submission" date="2016-03" db="EMBL/GenBank/DDBJ databases">
        <authorList>
            <person name="Devillers H."/>
        </authorList>
    </citation>
    <scope>NUCLEOTIDE SEQUENCE [LARGE SCALE GENOMIC DNA]</scope>
</reference>
<dbReference type="OrthoDB" id="4073963at2759"/>
<evidence type="ECO:0000313" key="3">
    <source>
        <dbReference type="Proteomes" id="UP000191024"/>
    </source>
</evidence>
<gene>
    <name evidence="2" type="ORF">LAMI_0F04500G</name>
</gene>
<dbReference type="Gene3D" id="3.30.70.330">
    <property type="match status" value="1"/>
</dbReference>
<protein>
    <submittedName>
        <fullName evidence="2">LAMI_0F04500g1_1</fullName>
    </submittedName>
</protein>
<dbReference type="STRING" id="1230905.A0A1G4JXS9"/>
<evidence type="ECO:0000256" key="1">
    <source>
        <dbReference type="SAM" id="MobiDB-lite"/>
    </source>
</evidence>
<proteinExistence type="predicted"/>
<feature type="compositionally biased region" description="Basic and acidic residues" evidence="1">
    <location>
        <begin position="77"/>
        <end position="88"/>
    </location>
</feature>
<dbReference type="EMBL" id="LT598467">
    <property type="protein sequence ID" value="SCU95939.1"/>
    <property type="molecule type" value="Genomic_DNA"/>
</dbReference>
<dbReference type="AlphaFoldDB" id="A0A1G4JXS9"/>
<feature type="region of interest" description="Disordered" evidence="1">
    <location>
        <begin position="74"/>
        <end position="116"/>
    </location>
</feature>
<evidence type="ECO:0000313" key="2">
    <source>
        <dbReference type="EMBL" id="SCU95939.1"/>
    </source>
</evidence>
<dbReference type="InterPro" id="IPR012677">
    <property type="entry name" value="Nucleotide-bd_a/b_plait_sf"/>
</dbReference>